<organism evidence="2 3">
    <name type="scientific">Brachionus plicatilis</name>
    <name type="common">Marine rotifer</name>
    <name type="synonym">Brachionus muelleri</name>
    <dbReference type="NCBI Taxonomy" id="10195"/>
    <lineage>
        <taxon>Eukaryota</taxon>
        <taxon>Metazoa</taxon>
        <taxon>Spiralia</taxon>
        <taxon>Gnathifera</taxon>
        <taxon>Rotifera</taxon>
        <taxon>Eurotatoria</taxon>
        <taxon>Monogononta</taxon>
        <taxon>Pseudotrocha</taxon>
        <taxon>Ploima</taxon>
        <taxon>Brachionidae</taxon>
        <taxon>Brachionus</taxon>
    </lineage>
</organism>
<evidence type="ECO:0000256" key="1">
    <source>
        <dbReference type="SAM" id="SignalP"/>
    </source>
</evidence>
<evidence type="ECO:0000313" key="2">
    <source>
        <dbReference type="EMBL" id="RNA43300.1"/>
    </source>
</evidence>
<dbReference type="AlphaFoldDB" id="A0A3M7T655"/>
<evidence type="ECO:0000313" key="3">
    <source>
        <dbReference type="Proteomes" id="UP000276133"/>
    </source>
</evidence>
<feature type="signal peptide" evidence="1">
    <location>
        <begin position="1"/>
        <end position="16"/>
    </location>
</feature>
<name>A0A3M7T655_BRAPC</name>
<accession>A0A3M7T655</accession>
<reference evidence="2 3" key="1">
    <citation type="journal article" date="2018" name="Sci. Rep.">
        <title>Genomic signatures of local adaptation to the degree of environmental predictability in rotifers.</title>
        <authorList>
            <person name="Franch-Gras L."/>
            <person name="Hahn C."/>
            <person name="Garcia-Roger E.M."/>
            <person name="Carmona M.J."/>
            <person name="Serra M."/>
            <person name="Gomez A."/>
        </authorList>
    </citation>
    <scope>NUCLEOTIDE SEQUENCE [LARGE SCALE GENOMIC DNA]</scope>
    <source>
        <strain evidence="2">HYR1</strain>
    </source>
</reference>
<sequence length="65" mass="7557">MYNFVYFFLILVVCSSSVTNIRPVLPFSTKAYINLQNHMTVRSLISSASNIDKSWLFKRILLQNL</sequence>
<comment type="caution">
    <text evidence="2">The sequence shown here is derived from an EMBL/GenBank/DDBJ whole genome shotgun (WGS) entry which is preliminary data.</text>
</comment>
<keyword evidence="1" id="KW-0732">Signal</keyword>
<proteinExistence type="predicted"/>
<gene>
    <name evidence="2" type="ORF">BpHYR1_004881</name>
</gene>
<dbReference type="EMBL" id="REGN01000240">
    <property type="protein sequence ID" value="RNA43300.1"/>
    <property type="molecule type" value="Genomic_DNA"/>
</dbReference>
<dbReference type="Proteomes" id="UP000276133">
    <property type="component" value="Unassembled WGS sequence"/>
</dbReference>
<feature type="chain" id="PRO_5018153347" evidence="1">
    <location>
        <begin position="17"/>
        <end position="65"/>
    </location>
</feature>
<protein>
    <submittedName>
        <fullName evidence="2">Uncharacterized protein</fullName>
    </submittedName>
</protein>
<keyword evidence="3" id="KW-1185">Reference proteome</keyword>